<dbReference type="AlphaFoldDB" id="A0A645HP77"/>
<protein>
    <submittedName>
        <fullName evidence="2">Uncharacterized protein</fullName>
    </submittedName>
</protein>
<gene>
    <name evidence="2" type="ORF">SDC9_188395</name>
</gene>
<organism evidence="2">
    <name type="scientific">bioreactor metagenome</name>
    <dbReference type="NCBI Taxonomy" id="1076179"/>
    <lineage>
        <taxon>unclassified sequences</taxon>
        <taxon>metagenomes</taxon>
        <taxon>ecological metagenomes</taxon>
    </lineage>
</organism>
<dbReference type="EMBL" id="VSSQ01097533">
    <property type="protein sequence ID" value="MPN40855.1"/>
    <property type="molecule type" value="Genomic_DNA"/>
</dbReference>
<evidence type="ECO:0000313" key="2">
    <source>
        <dbReference type="EMBL" id="MPN40855.1"/>
    </source>
</evidence>
<sequence>MPTIRFSVSEPTNCSLRTSRSHGWRSRNDAGSIGITPGAPDAPATASTIRSTPSEGSRTTQLPAFPAMSAANSAVGRKSARQVSIRPSGSSGIRLRTRSRNSIPATLIEPASRVIGQRPGTLTSMISTGIFCSSHGWLLISLRYTTERGVLQAGNRLVSSPAGSP</sequence>
<comment type="caution">
    <text evidence="2">The sequence shown here is derived from an EMBL/GenBank/DDBJ whole genome shotgun (WGS) entry which is preliminary data.</text>
</comment>
<feature type="compositionally biased region" description="Polar residues" evidence="1">
    <location>
        <begin position="45"/>
        <end position="61"/>
    </location>
</feature>
<evidence type="ECO:0000256" key="1">
    <source>
        <dbReference type="SAM" id="MobiDB-lite"/>
    </source>
</evidence>
<accession>A0A645HP77</accession>
<proteinExistence type="predicted"/>
<reference evidence="2" key="1">
    <citation type="submission" date="2019-08" db="EMBL/GenBank/DDBJ databases">
        <authorList>
            <person name="Kucharzyk K."/>
            <person name="Murdoch R.W."/>
            <person name="Higgins S."/>
            <person name="Loffler F."/>
        </authorList>
    </citation>
    <scope>NUCLEOTIDE SEQUENCE</scope>
</reference>
<feature type="region of interest" description="Disordered" evidence="1">
    <location>
        <begin position="17"/>
        <end position="61"/>
    </location>
</feature>
<name>A0A645HP77_9ZZZZ</name>